<name>A0A1Y0B4P1_9LAMI</name>
<gene>
    <name evidence="2" type="ORF">AEK19_MT2246</name>
</gene>
<accession>A0A1Y0B4P1</accession>
<sequence length="87" mass="10117">MRVYFNPGKRERSNHVNGSTTTTQQSCNCFLLYAPCDDTKTLEMLIIFFAFNIPFLHHRRSLIQDKISSNRLLVPNLFRKCPIGLIN</sequence>
<keyword evidence="2" id="KW-0496">Mitochondrion</keyword>
<protein>
    <submittedName>
        <fullName evidence="2">Uncharacterized protein</fullName>
    </submittedName>
</protein>
<dbReference type="AlphaFoldDB" id="A0A1Y0B4P1"/>
<feature type="region of interest" description="Disordered" evidence="1">
    <location>
        <begin position="1"/>
        <end position="22"/>
    </location>
</feature>
<reference evidence="2" key="1">
    <citation type="submission" date="2017-03" db="EMBL/GenBank/DDBJ databases">
        <title>The mitochondrial genome of the carnivorous plant Utricularia reniformis (Lentibulariaceae): structure, comparative analysis and evolutionary landmarks.</title>
        <authorList>
            <person name="Silva S.R."/>
            <person name="Alvarenga D.O."/>
            <person name="Michael T.P."/>
            <person name="Miranda V.F.O."/>
            <person name="Varani A.M."/>
        </authorList>
    </citation>
    <scope>NUCLEOTIDE SEQUENCE</scope>
</reference>
<evidence type="ECO:0000313" key="2">
    <source>
        <dbReference type="EMBL" id="ART32391.1"/>
    </source>
</evidence>
<dbReference type="EMBL" id="KY774314">
    <property type="protein sequence ID" value="ART32391.1"/>
    <property type="molecule type" value="Genomic_DNA"/>
</dbReference>
<proteinExistence type="predicted"/>
<organism evidence="2">
    <name type="scientific">Utricularia reniformis</name>
    <dbReference type="NCBI Taxonomy" id="192314"/>
    <lineage>
        <taxon>Eukaryota</taxon>
        <taxon>Viridiplantae</taxon>
        <taxon>Streptophyta</taxon>
        <taxon>Embryophyta</taxon>
        <taxon>Tracheophyta</taxon>
        <taxon>Spermatophyta</taxon>
        <taxon>Magnoliopsida</taxon>
        <taxon>eudicotyledons</taxon>
        <taxon>Gunneridae</taxon>
        <taxon>Pentapetalae</taxon>
        <taxon>asterids</taxon>
        <taxon>lamiids</taxon>
        <taxon>Lamiales</taxon>
        <taxon>Lentibulariaceae</taxon>
        <taxon>Utricularia</taxon>
    </lineage>
</organism>
<evidence type="ECO:0000256" key="1">
    <source>
        <dbReference type="SAM" id="MobiDB-lite"/>
    </source>
</evidence>
<geneLocation type="mitochondrion" evidence="2"/>